<comment type="caution">
    <text evidence="1">The sequence shown here is derived from an EMBL/GenBank/DDBJ whole genome shotgun (WGS) entry which is preliminary data.</text>
</comment>
<dbReference type="Gene3D" id="3.40.50.2300">
    <property type="match status" value="1"/>
</dbReference>
<dbReference type="AlphaFoldDB" id="A0A369IDR1"/>
<organism evidence="1 2">
    <name type="scientific">Runella aurantiaca</name>
    <dbReference type="NCBI Taxonomy" id="2282308"/>
    <lineage>
        <taxon>Bacteria</taxon>
        <taxon>Pseudomonadati</taxon>
        <taxon>Bacteroidota</taxon>
        <taxon>Cytophagia</taxon>
        <taxon>Cytophagales</taxon>
        <taxon>Spirosomataceae</taxon>
        <taxon>Runella</taxon>
    </lineage>
</organism>
<dbReference type="Proteomes" id="UP000253141">
    <property type="component" value="Unassembled WGS sequence"/>
</dbReference>
<protein>
    <recommendedName>
        <fullName evidence="3">Response regulatory domain-containing protein</fullName>
    </recommendedName>
</protein>
<name>A0A369IDR1_9BACT</name>
<accession>A0A369IDR1</accession>
<evidence type="ECO:0008006" key="3">
    <source>
        <dbReference type="Google" id="ProtNLM"/>
    </source>
</evidence>
<reference evidence="1 2" key="1">
    <citation type="submission" date="2018-07" db="EMBL/GenBank/DDBJ databases">
        <title>Genome analysis of Runella aurantiaca.</title>
        <authorList>
            <person name="Yang X."/>
        </authorList>
    </citation>
    <scope>NUCLEOTIDE SEQUENCE [LARGE SCALE GENOMIC DNA]</scope>
    <source>
        <strain evidence="1 2">YX9</strain>
    </source>
</reference>
<proteinExistence type="predicted"/>
<evidence type="ECO:0000313" key="1">
    <source>
        <dbReference type="EMBL" id="RDB07919.1"/>
    </source>
</evidence>
<keyword evidence="2" id="KW-1185">Reference proteome</keyword>
<gene>
    <name evidence="1" type="ORF">DVG78_02370</name>
</gene>
<dbReference type="InterPro" id="IPR011006">
    <property type="entry name" value="CheY-like_superfamily"/>
</dbReference>
<sequence length="117" mass="13260">MRRLNARILLVKEKLKEISAIEEMVKESGFEVLFASDDSTGLAESFREEPNLILCHYSQMGFYIETKGTHLPIILINDANERTIQSASSSHKIAYLQTPFSKDILNTLIDLLLSTED</sequence>
<evidence type="ECO:0000313" key="2">
    <source>
        <dbReference type="Proteomes" id="UP000253141"/>
    </source>
</evidence>
<dbReference type="EMBL" id="QPIW01000001">
    <property type="protein sequence ID" value="RDB07919.1"/>
    <property type="molecule type" value="Genomic_DNA"/>
</dbReference>
<dbReference type="SUPFAM" id="SSF52172">
    <property type="entry name" value="CheY-like"/>
    <property type="match status" value="1"/>
</dbReference>